<accession>A0A9D5BQA9</accession>
<dbReference type="EMBL" id="JAMSHJ010000001">
    <property type="protein sequence ID" value="KAI5447863.1"/>
    <property type="molecule type" value="Genomic_DNA"/>
</dbReference>
<evidence type="ECO:0000313" key="4">
    <source>
        <dbReference type="EMBL" id="KAI5447863.1"/>
    </source>
</evidence>
<dbReference type="PANTHER" id="PTHR33388">
    <property type="entry name" value="OS01G0212500 PROTEIN"/>
    <property type="match status" value="1"/>
</dbReference>
<dbReference type="AlphaFoldDB" id="A0A9D5BQA9"/>
<proteinExistence type="predicted"/>
<dbReference type="PANTHER" id="PTHR33388:SF19">
    <property type="entry name" value="SPOROCYTELESS-LIKE EAR-CONTAINING PROTEIN"/>
    <property type="match status" value="1"/>
</dbReference>
<organism evidence="4 5">
    <name type="scientific">Pisum sativum</name>
    <name type="common">Garden pea</name>
    <name type="synonym">Lathyrus oleraceus</name>
    <dbReference type="NCBI Taxonomy" id="3888"/>
    <lineage>
        <taxon>Eukaryota</taxon>
        <taxon>Viridiplantae</taxon>
        <taxon>Streptophyta</taxon>
        <taxon>Embryophyta</taxon>
        <taxon>Tracheophyta</taxon>
        <taxon>Spermatophyta</taxon>
        <taxon>Magnoliopsida</taxon>
        <taxon>eudicotyledons</taxon>
        <taxon>Gunneridae</taxon>
        <taxon>Pentapetalae</taxon>
        <taxon>rosids</taxon>
        <taxon>fabids</taxon>
        <taxon>Fabales</taxon>
        <taxon>Fabaceae</taxon>
        <taxon>Papilionoideae</taxon>
        <taxon>50 kb inversion clade</taxon>
        <taxon>NPAAA clade</taxon>
        <taxon>Hologalegina</taxon>
        <taxon>IRL clade</taxon>
        <taxon>Fabeae</taxon>
        <taxon>Lathyrus</taxon>
    </lineage>
</organism>
<comment type="caution">
    <text evidence="4">The sequence shown here is derived from an EMBL/GenBank/DDBJ whole genome shotgun (WGS) entry which is preliminary data.</text>
</comment>
<evidence type="ECO:0000256" key="3">
    <source>
        <dbReference type="ARBA" id="ARBA00023163"/>
    </source>
</evidence>
<evidence type="ECO:0000313" key="5">
    <source>
        <dbReference type="Proteomes" id="UP001058974"/>
    </source>
</evidence>
<dbReference type="Proteomes" id="UP001058974">
    <property type="component" value="Chromosome 1"/>
</dbReference>
<dbReference type="InterPro" id="IPR040356">
    <property type="entry name" value="SPEAR"/>
</dbReference>
<dbReference type="GO" id="GO:0003700">
    <property type="term" value="F:DNA-binding transcription factor activity"/>
    <property type="evidence" value="ECO:0007669"/>
    <property type="project" value="InterPro"/>
</dbReference>
<reference evidence="4 5" key="1">
    <citation type="journal article" date="2022" name="Nat. Genet.">
        <title>Improved pea reference genome and pan-genome highlight genomic features and evolutionary characteristics.</title>
        <authorList>
            <person name="Yang T."/>
            <person name="Liu R."/>
            <person name="Luo Y."/>
            <person name="Hu S."/>
            <person name="Wang D."/>
            <person name="Wang C."/>
            <person name="Pandey M.K."/>
            <person name="Ge S."/>
            <person name="Xu Q."/>
            <person name="Li N."/>
            <person name="Li G."/>
            <person name="Huang Y."/>
            <person name="Saxena R.K."/>
            <person name="Ji Y."/>
            <person name="Li M."/>
            <person name="Yan X."/>
            <person name="He Y."/>
            <person name="Liu Y."/>
            <person name="Wang X."/>
            <person name="Xiang C."/>
            <person name="Varshney R.K."/>
            <person name="Ding H."/>
            <person name="Gao S."/>
            <person name="Zong X."/>
        </authorList>
    </citation>
    <scope>NUCLEOTIDE SEQUENCE [LARGE SCALE GENOMIC DNA]</scope>
    <source>
        <strain evidence="4 5">cv. Zhongwan 6</strain>
    </source>
</reference>
<keyword evidence="1" id="KW-0678">Repressor</keyword>
<keyword evidence="5" id="KW-1185">Reference proteome</keyword>
<sequence length="224" mass="23982">MNVCSKCAGSRVCECEGGNGNGVTMGSAGWRKQQQQHSKIPKRGPGVAELEKILREQGTSDLPATQRGNNEGFSISLSWPCPNSTVFDSHVPSLPPAIGSMYGNGMNSSLGWNGGGESSERERFHMNHTNESVSLIPQFNDTKECYSDANWGSTLELNSVDNVGTAHANFPQVVVSEVPPAAMPLSPTVHTDGKPFFNFLKLKDQDEVADAGSSNNGIDLTLKL</sequence>
<dbReference type="Gramene" id="Psat01G0534800-T1">
    <property type="protein sequence ID" value="KAI5447863.1"/>
    <property type="gene ID" value="KIW84_015348"/>
</dbReference>
<protein>
    <submittedName>
        <fullName evidence="4">Uncharacterized protein</fullName>
    </submittedName>
</protein>
<name>A0A9D5BQA9_PEA</name>
<keyword evidence="2" id="KW-0805">Transcription regulation</keyword>
<gene>
    <name evidence="4" type="ORF">KIW84_015348</name>
</gene>
<keyword evidence="3" id="KW-0804">Transcription</keyword>
<evidence type="ECO:0000256" key="2">
    <source>
        <dbReference type="ARBA" id="ARBA00023015"/>
    </source>
</evidence>
<evidence type="ECO:0000256" key="1">
    <source>
        <dbReference type="ARBA" id="ARBA00022491"/>
    </source>
</evidence>